<reference evidence="1" key="1">
    <citation type="submission" date="2022-09" db="EMBL/GenBank/DDBJ databases">
        <authorList>
            <person name="Li Z.-J."/>
        </authorList>
    </citation>
    <scope>NUCLEOTIDE SEQUENCE</scope>
    <source>
        <strain evidence="1">TGB11</strain>
        <plasmid evidence="1">unnamed</plasmid>
    </source>
</reference>
<accession>A0AA47KNS4</accession>
<organism evidence="1 2">
    <name type="scientific">Salinivibrio kushneri</name>
    <dbReference type="NCBI Taxonomy" id="1908198"/>
    <lineage>
        <taxon>Bacteria</taxon>
        <taxon>Pseudomonadati</taxon>
        <taxon>Pseudomonadota</taxon>
        <taxon>Gammaproteobacteria</taxon>
        <taxon>Vibrionales</taxon>
        <taxon>Vibrionaceae</taxon>
        <taxon>Salinivibrio</taxon>
    </lineage>
</organism>
<geneLocation type="plasmid" evidence="1 2">
    <name>unnamed</name>
</geneLocation>
<dbReference type="Proteomes" id="UP001164748">
    <property type="component" value="Plasmid unnamed"/>
</dbReference>
<evidence type="ECO:0000313" key="1">
    <source>
        <dbReference type="EMBL" id="WBA10276.1"/>
    </source>
</evidence>
<sequence>MSKKLYLSISKKSEDDDLLNFIGELFKHKINEKYTFSIVSDPIYYFRNKIIDHVVSNGFDSLLRYSVVMDDVTTPSMHFDDIENVFHRFVERLNPADELIIIDPYFYPKQEQLEDIANKFISLISPIYSSLKNITVVSNGNNKSVSSKFHAYLKRSNSGLLVKDIITNEFHDRFWINPVNQKGLIVGTSINGIGKKISLVDKLRDEDVELILNELKVYE</sequence>
<name>A0AA47KNS4_9GAMM</name>
<gene>
    <name evidence="1" type="ORF">N8M53_13015</name>
</gene>
<evidence type="ECO:0000313" key="2">
    <source>
        <dbReference type="Proteomes" id="UP001164748"/>
    </source>
</evidence>
<dbReference type="EMBL" id="CP114589">
    <property type="protein sequence ID" value="WBA10276.1"/>
    <property type="molecule type" value="Genomic_DNA"/>
</dbReference>
<keyword evidence="1" id="KW-0614">Plasmid</keyword>
<dbReference type="RefSeq" id="WP_269580300.1">
    <property type="nucleotide sequence ID" value="NZ_CP114589.1"/>
</dbReference>
<dbReference type="AlphaFoldDB" id="A0AA47KNS4"/>
<protein>
    <submittedName>
        <fullName evidence="1">Uncharacterized protein</fullName>
    </submittedName>
</protein>
<proteinExistence type="predicted"/>